<dbReference type="Proteomes" id="UP000693672">
    <property type="component" value="Unassembled WGS sequence"/>
</dbReference>
<comment type="caution">
    <text evidence="2">The sequence shown here is derived from an EMBL/GenBank/DDBJ whole genome shotgun (WGS) entry which is preliminary data.</text>
</comment>
<evidence type="ECO:0000313" key="3">
    <source>
        <dbReference type="Proteomes" id="UP000693672"/>
    </source>
</evidence>
<accession>A0A916K3T9</accession>
<dbReference type="AlphaFoldDB" id="A0A916K3T9"/>
<proteinExistence type="predicted"/>
<dbReference type="Pfam" id="PF03992">
    <property type="entry name" value="ABM"/>
    <property type="match status" value="1"/>
</dbReference>
<feature type="domain" description="ABM" evidence="1">
    <location>
        <begin position="6"/>
        <end position="94"/>
    </location>
</feature>
<dbReference type="EMBL" id="CAJVAS010000010">
    <property type="protein sequence ID" value="CAG7625008.1"/>
    <property type="molecule type" value="Genomic_DNA"/>
</dbReference>
<protein>
    <recommendedName>
        <fullName evidence="1">ABM domain-containing protein</fullName>
    </recommendedName>
</protein>
<gene>
    <name evidence="2" type="ORF">PAESOLCIP111_02681</name>
</gene>
<organism evidence="2 3">
    <name type="scientific">Paenibacillus solanacearum</name>
    <dbReference type="NCBI Taxonomy" id="2048548"/>
    <lineage>
        <taxon>Bacteria</taxon>
        <taxon>Bacillati</taxon>
        <taxon>Bacillota</taxon>
        <taxon>Bacilli</taxon>
        <taxon>Bacillales</taxon>
        <taxon>Paenibacillaceae</taxon>
        <taxon>Paenibacillus</taxon>
    </lineage>
</organism>
<keyword evidence="3" id="KW-1185">Reference proteome</keyword>
<dbReference type="InterPro" id="IPR007138">
    <property type="entry name" value="ABM_dom"/>
</dbReference>
<evidence type="ECO:0000259" key="1">
    <source>
        <dbReference type="PROSITE" id="PS51725"/>
    </source>
</evidence>
<reference evidence="2" key="1">
    <citation type="submission" date="2021-06" db="EMBL/GenBank/DDBJ databases">
        <authorList>
            <person name="Criscuolo A."/>
        </authorList>
    </citation>
    <scope>NUCLEOTIDE SEQUENCE</scope>
    <source>
        <strain evidence="2">CIP111600</strain>
    </source>
</reference>
<dbReference type="PROSITE" id="PS51725">
    <property type="entry name" value="ABM"/>
    <property type="match status" value="1"/>
</dbReference>
<sequence>MKMSKFAAYVKFKAHPGKGEALAEILLEAAEQCRTVEDCELYIVNISEEDPDTIWVTELWSDQAAHDASLQGEEAAAMIRRAMPLIAGAEPVRLKPLGGKGA</sequence>
<name>A0A916K3T9_9BACL</name>
<evidence type="ECO:0000313" key="2">
    <source>
        <dbReference type="EMBL" id="CAG7625008.1"/>
    </source>
</evidence>